<gene>
    <name evidence="1" type="ORF">L1987_01636</name>
</gene>
<name>A0ACB9K5N4_9ASTR</name>
<keyword evidence="2" id="KW-1185">Reference proteome</keyword>
<protein>
    <submittedName>
        <fullName evidence="1">Uncharacterized protein</fullName>
    </submittedName>
</protein>
<evidence type="ECO:0000313" key="2">
    <source>
        <dbReference type="Proteomes" id="UP001056120"/>
    </source>
</evidence>
<sequence>MKFGGQIIDDHVHSDNEFQELEDGEFRQTNPMIEEEEESLEGVHDDAAAYFDSSFGTFSRIFSHNYLNYQFGTNLSFP</sequence>
<reference evidence="1 2" key="2">
    <citation type="journal article" date="2022" name="Mol. Ecol. Resour.">
        <title>The genomes of chicory, endive, great burdock and yacon provide insights into Asteraceae paleo-polyploidization history and plant inulin production.</title>
        <authorList>
            <person name="Fan W."/>
            <person name="Wang S."/>
            <person name="Wang H."/>
            <person name="Wang A."/>
            <person name="Jiang F."/>
            <person name="Liu H."/>
            <person name="Zhao H."/>
            <person name="Xu D."/>
            <person name="Zhang Y."/>
        </authorList>
    </citation>
    <scope>NUCLEOTIDE SEQUENCE [LARGE SCALE GENOMIC DNA]</scope>
    <source>
        <strain evidence="2">cv. Yunnan</strain>
        <tissue evidence="1">Leaves</tissue>
    </source>
</reference>
<organism evidence="1 2">
    <name type="scientific">Smallanthus sonchifolius</name>
    <dbReference type="NCBI Taxonomy" id="185202"/>
    <lineage>
        <taxon>Eukaryota</taxon>
        <taxon>Viridiplantae</taxon>
        <taxon>Streptophyta</taxon>
        <taxon>Embryophyta</taxon>
        <taxon>Tracheophyta</taxon>
        <taxon>Spermatophyta</taxon>
        <taxon>Magnoliopsida</taxon>
        <taxon>eudicotyledons</taxon>
        <taxon>Gunneridae</taxon>
        <taxon>Pentapetalae</taxon>
        <taxon>asterids</taxon>
        <taxon>campanulids</taxon>
        <taxon>Asterales</taxon>
        <taxon>Asteraceae</taxon>
        <taxon>Asteroideae</taxon>
        <taxon>Heliantheae alliance</taxon>
        <taxon>Millerieae</taxon>
        <taxon>Smallanthus</taxon>
    </lineage>
</organism>
<dbReference type="Proteomes" id="UP001056120">
    <property type="component" value="Linkage Group LG01"/>
</dbReference>
<evidence type="ECO:0000313" key="1">
    <source>
        <dbReference type="EMBL" id="KAI3827559.1"/>
    </source>
</evidence>
<proteinExistence type="predicted"/>
<comment type="caution">
    <text evidence="1">The sequence shown here is derived from an EMBL/GenBank/DDBJ whole genome shotgun (WGS) entry which is preliminary data.</text>
</comment>
<reference evidence="2" key="1">
    <citation type="journal article" date="2022" name="Mol. Ecol. Resour.">
        <title>The genomes of chicory, endive, great burdock and yacon provide insights into Asteraceae palaeo-polyploidization history and plant inulin production.</title>
        <authorList>
            <person name="Fan W."/>
            <person name="Wang S."/>
            <person name="Wang H."/>
            <person name="Wang A."/>
            <person name="Jiang F."/>
            <person name="Liu H."/>
            <person name="Zhao H."/>
            <person name="Xu D."/>
            <person name="Zhang Y."/>
        </authorList>
    </citation>
    <scope>NUCLEOTIDE SEQUENCE [LARGE SCALE GENOMIC DNA]</scope>
    <source>
        <strain evidence="2">cv. Yunnan</strain>
    </source>
</reference>
<accession>A0ACB9K5N4</accession>
<dbReference type="EMBL" id="CM042018">
    <property type="protein sequence ID" value="KAI3827559.1"/>
    <property type="molecule type" value="Genomic_DNA"/>
</dbReference>